<keyword evidence="17" id="KW-0411">Iron-sulfur</keyword>
<dbReference type="GO" id="GO:0005737">
    <property type="term" value="C:cytoplasm"/>
    <property type="evidence" value="ECO:0007669"/>
    <property type="project" value="UniProtKB-SubCell"/>
</dbReference>
<feature type="domain" description="PAC" evidence="25">
    <location>
        <begin position="309"/>
        <end position="361"/>
    </location>
</feature>
<protein>
    <recommendedName>
        <fullName evidence="6">Oxygen sensor histidine kinase NreB</fullName>
        <ecNumber evidence="5">2.7.13.3</ecNumber>
    </recommendedName>
    <alternativeName>
        <fullName evidence="20">Nitrogen regulation protein B</fullName>
    </alternativeName>
</protein>
<sequence length="594" mass="67445">MWFYLKGGLAGAARSASCIGLRWKNYFSGGTGRGFEDDQAALVRDRTSLILVLAALLFPFFTVTDWAYYPDKIWRLIPLRFGTGLACLMLFWVNRRIDLGFQSARLAFAGFHVCAFAMIIIVVVTDGYRTSYYAGFLMVIVAFSSIMALPSRMMLPHLFIPYLFYTLVILWKSGAEQISLFFLSHILVLVTLGICLMAAETNHRLRIKEYKTRKALEETKMKLQKQARELAERVAESRMRYRHLVERMNDCLGVSGPDGEIVYVNDRMCELLAFSREEMLGRHFSDFIDGTAKIRVKNEFEKRKTGQRSAYEACLVDKSGNSIPVIISAEALLDEKGAFQGSFAVITDISQQKRAERRIAQLTHELLRALENERHRIARDLHDHVAQDLSSLRIAFEDMAMQLESGSPIRRQTSHLSRRLQDAIRDLREIAYALRPPDLDTLGLPRTIYRYCQEFSEYTGIPVNFVTAGMEGSARDFDREINLYRLVQEALANIRKHAGATNVDIRLIASHPEIILRIRDNGVGFDSEIRESSVSSERGMGLKGMAERVALLGGRFEIRSRPGEGCCISVWIPMEVAGERPDLVLDYFPDELTG</sequence>
<organism evidence="26 27">
    <name type="scientific">Desulfobotulus mexicanus</name>
    <dbReference type="NCBI Taxonomy" id="2586642"/>
    <lineage>
        <taxon>Bacteria</taxon>
        <taxon>Pseudomonadati</taxon>
        <taxon>Thermodesulfobacteriota</taxon>
        <taxon>Desulfobacteria</taxon>
        <taxon>Desulfobacterales</taxon>
        <taxon>Desulfobacteraceae</taxon>
        <taxon>Desulfobotulus</taxon>
    </lineage>
</organism>
<dbReference type="Pfam" id="PF07730">
    <property type="entry name" value="HisKA_3"/>
    <property type="match status" value="1"/>
</dbReference>
<dbReference type="InterPro" id="IPR035965">
    <property type="entry name" value="PAS-like_dom_sf"/>
</dbReference>
<evidence type="ECO:0000256" key="17">
    <source>
        <dbReference type="ARBA" id="ARBA00023014"/>
    </source>
</evidence>
<dbReference type="InterPro" id="IPR050482">
    <property type="entry name" value="Sensor_HK_TwoCompSys"/>
</dbReference>
<dbReference type="PROSITE" id="PS50109">
    <property type="entry name" value="HIS_KIN"/>
    <property type="match status" value="1"/>
</dbReference>
<dbReference type="InterPro" id="IPR000700">
    <property type="entry name" value="PAS-assoc_C"/>
</dbReference>
<feature type="domain" description="PAS" evidence="24">
    <location>
        <begin position="237"/>
        <end position="307"/>
    </location>
</feature>
<feature type="transmembrane region" description="Helical" evidence="22">
    <location>
        <begin position="106"/>
        <end position="125"/>
    </location>
</feature>
<keyword evidence="7" id="KW-1003">Cell membrane</keyword>
<evidence type="ECO:0000256" key="11">
    <source>
        <dbReference type="ARBA" id="ARBA00022692"/>
    </source>
</evidence>
<dbReference type="PANTHER" id="PTHR24421:SF37">
    <property type="entry name" value="SENSOR HISTIDINE KINASE NARS"/>
    <property type="match status" value="1"/>
</dbReference>
<evidence type="ECO:0000256" key="19">
    <source>
        <dbReference type="ARBA" id="ARBA00024827"/>
    </source>
</evidence>
<keyword evidence="10" id="KW-0808">Transferase</keyword>
<dbReference type="OrthoDB" id="6231at2"/>
<feature type="transmembrane region" description="Helical" evidence="22">
    <location>
        <begin position="154"/>
        <end position="172"/>
    </location>
</feature>
<dbReference type="RefSeq" id="WP_139446566.1">
    <property type="nucleotide sequence ID" value="NZ_VDMB01000003.1"/>
</dbReference>
<feature type="coiled-coil region" evidence="21">
    <location>
        <begin position="213"/>
        <end position="240"/>
    </location>
</feature>
<dbReference type="Gene3D" id="3.30.450.20">
    <property type="entry name" value="PAS domain"/>
    <property type="match status" value="1"/>
</dbReference>
<keyword evidence="21" id="KW-0175">Coiled coil</keyword>
<dbReference type="InterPro" id="IPR005467">
    <property type="entry name" value="His_kinase_dom"/>
</dbReference>
<keyword evidence="27" id="KW-1185">Reference proteome</keyword>
<dbReference type="PROSITE" id="PS50112">
    <property type="entry name" value="PAS"/>
    <property type="match status" value="1"/>
</dbReference>
<evidence type="ECO:0000256" key="5">
    <source>
        <dbReference type="ARBA" id="ARBA00012438"/>
    </source>
</evidence>
<evidence type="ECO:0000259" key="24">
    <source>
        <dbReference type="PROSITE" id="PS50112"/>
    </source>
</evidence>
<evidence type="ECO:0000256" key="22">
    <source>
        <dbReference type="SAM" id="Phobius"/>
    </source>
</evidence>
<feature type="transmembrane region" description="Helical" evidence="22">
    <location>
        <begin position="131"/>
        <end position="149"/>
    </location>
</feature>
<dbReference type="SMART" id="SM00091">
    <property type="entry name" value="PAS"/>
    <property type="match status" value="1"/>
</dbReference>
<dbReference type="Pfam" id="PF13426">
    <property type="entry name" value="PAS_9"/>
    <property type="match status" value="1"/>
</dbReference>
<feature type="transmembrane region" description="Helical" evidence="22">
    <location>
        <begin position="75"/>
        <end position="94"/>
    </location>
</feature>
<dbReference type="GO" id="GO:0005886">
    <property type="term" value="C:plasma membrane"/>
    <property type="evidence" value="ECO:0007669"/>
    <property type="project" value="UniProtKB-SubCell"/>
</dbReference>
<dbReference type="GO" id="GO:0000155">
    <property type="term" value="F:phosphorelay sensor kinase activity"/>
    <property type="evidence" value="ECO:0007669"/>
    <property type="project" value="InterPro"/>
</dbReference>
<dbReference type="EMBL" id="VDMB01000003">
    <property type="protein sequence ID" value="TYT75617.1"/>
    <property type="molecule type" value="Genomic_DNA"/>
</dbReference>
<name>A0A5Q4VGX8_9BACT</name>
<comment type="catalytic activity">
    <reaction evidence="1">
        <text>ATP + protein L-histidine = ADP + protein N-phospho-L-histidine.</text>
        <dbReference type="EC" id="2.7.13.3"/>
    </reaction>
</comment>
<evidence type="ECO:0000256" key="10">
    <source>
        <dbReference type="ARBA" id="ARBA00022679"/>
    </source>
</evidence>
<evidence type="ECO:0000256" key="7">
    <source>
        <dbReference type="ARBA" id="ARBA00022475"/>
    </source>
</evidence>
<evidence type="ECO:0000256" key="9">
    <source>
        <dbReference type="ARBA" id="ARBA00022490"/>
    </source>
</evidence>
<evidence type="ECO:0000256" key="13">
    <source>
        <dbReference type="ARBA" id="ARBA00022777"/>
    </source>
</evidence>
<dbReference type="GO" id="GO:0046872">
    <property type="term" value="F:metal ion binding"/>
    <property type="evidence" value="ECO:0007669"/>
    <property type="project" value="UniProtKB-KW"/>
</dbReference>
<evidence type="ECO:0000256" key="20">
    <source>
        <dbReference type="ARBA" id="ARBA00030800"/>
    </source>
</evidence>
<dbReference type="InterPro" id="IPR000014">
    <property type="entry name" value="PAS"/>
</dbReference>
<dbReference type="InterPro" id="IPR004358">
    <property type="entry name" value="Sig_transdc_His_kin-like_C"/>
</dbReference>
<dbReference type="SMART" id="SM00387">
    <property type="entry name" value="HATPase_c"/>
    <property type="match status" value="1"/>
</dbReference>
<evidence type="ECO:0000256" key="1">
    <source>
        <dbReference type="ARBA" id="ARBA00000085"/>
    </source>
</evidence>
<comment type="subcellular location">
    <subcellularLocation>
        <location evidence="4">Cell membrane</location>
        <topology evidence="4">Multi-pass membrane protein</topology>
    </subcellularLocation>
    <subcellularLocation>
        <location evidence="3">Cytoplasm</location>
    </subcellularLocation>
</comment>
<evidence type="ECO:0000259" key="25">
    <source>
        <dbReference type="PROSITE" id="PS50113"/>
    </source>
</evidence>
<evidence type="ECO:0000256" key="2">
    <source>
        <dbReference type="ARBA" id="ARBA00001966"/>
    </source>
</evidence>
<evidence type="ECO:0000256" key="18">
    <source>
        <dbReference type="ARBA" id="ARBA00023136"/>
    </source>
</evidence>
<dbReference type="Gene3D" id="3.30.565.10">
    <property type="entry name" value="Histidine kinase-like ATPase, C-terminal domain"/>
    <property type="match status" value="1"/>
</dbReference>
<keyword evidence="8" id="KW-0004">4Fe-4S</keyword>
<proteinExistence type="predicted"/>
<dbReference type="GO" id="GO:0051539">
    <property type="term" value="F:4 iron, 4 sulfur cluster binding"/>
    <property type="evidence" value="ECO:0007669"/>
    <property type="project" value="UniProtKB-KW"/>
</dbReference>
<gene>
    <name evidence="26" type="ORF">FIM25_04045</name>
</gene>
<dbReference type="Pfam" id="PF02518">
    <property type="entry name" value="HATPase_c"/>
    <property type="match status" value="1"/>
</dbReference>
<evidence type="ECO:0000256" key="14">
    <source>
        <dbReference type="ARBA" id="ARBA00022989"/>
    </source>
</evidence>
<dbReference type="PRINTS" id="PR00344">
    <property type="entry name" value="BCTRLSENSOR"/>
</dbReference>
<evidence type="ECO:0000256" key="15">
    <source>
        <dbReference type="ARBA" id="ARBA00023004"/>
    </source>
</evidence>
<evidence type="ECO:0000256" key="16">
    <source>
        <dbReference type="ARBA" id="ARBA00023012"/>
    </source>
</evidence>
<evidence type="ECO:0000256" key="6">
    <source>
        <dbReference type="ARBA" id="ARBA00017322"/>
    </source>
</evidence>
<keyword evidence="18 22" id="KW-0472">Membrane</keyword>
<feature type="transmembrane region" description="Helical" evidence="22">
    <location>
        <begin position="178"/>
        <end position="199"/>
    </location>
</feature>
<dbReference type="AlphaFoldDB" id="A0A5Q4VGX8"/>
<evidence type="ECO:0000256" key="4">
    <source>
        <dbReference type="ARBA" id="ARBA00004651"/>
    </source>
</evidence>
<keyword evidence="12" id="KW-0479">Metal-binding</keyword>
<evidence type="ECO:0000256" key="8">
    <source>
        <dbReference type="ARBA" id="ARBA00022485"/>
    </source>
</evidence>
<dbReference type="InterPro" id="IPR003594">
    <property type="entry name" value="HATPase_dom"/>
</dbReference>
<dbReference type="Gene3D" id="1.20.5.1930">
    <property type="match status" value="1"/>
</dbReference>
<dbReference type="EC" id="2.7.13.3" evidence="5"/>
<feature type="coiled-coil region" evidence="21">
    <location>
        <begin position="352"/>
        <end position="387"/>
    </location>
</feature>
<keyword evidence="9" id="KW-0963">Cytoplasm</keyword>
<keyword evidence="15" id="KW-0408">Iron</keyword>
<dbReference type="GO" id="GO:0046983">
    <property type="term" value="F:protein dimerization activity"/>
    <property type="evidence" value="ECO:0007669"/>
    <property type="project" value="InterPro"/>
</dbReference>
<accession>A0A5Q4VGX8</accession>
<keyword evidence="13" id="KW-0418">Kinase</keyword>
<dbReference type="InterPro" id="IPR036890">
    <property type="entry name" value="HATPase_C_sf"/>
</dbReference>
<evidence type="ECO:0000256" key="21">
    <source>
        <dbReference type="SAM" id="Coils"/>
    </source>
</evidence>
<dbReference type="PANTHER" id="PTHR24421">
    <property type="entry name" value="NITRATE/NITRITE SENSOR PROTEIN NARX-RELATED"/>
    <property type="match status" value="1"/>
</dbReference>
<comment type="caution">
    <text evidence="26">The sequence shown here is derived from an EMBL/GenBank/DDBJ whole genome shotgun (WGS) entry which is preliminary data.</text>
</comment>
<comment type="cofactor">
    <cofactor evidence="2">
        <name>[4Fe-4S] cluster</name>
        <dbReference type="ChEBI" id="CHEBI:49883"/>
    </cofactor>
</comment>
<evidence type="ECO:0000256" key="12">
    <source>
        <dbReference type="ARBA" id="ARBA00022723"/>
    </source>
</evidence>
<evidence type="ECO:0000259" key="23">
    <source>
        <dbReference type="PROSITE" id="PS50109"/>
    </source>
</evidence>
<dbReference type="SUPFAM" id="SSF55785">
    <property type="entry name" value="PYP-like sensor domain (PAS domain)"/>
    <property type="match status" value="1"/>
</dbReference>
<dbReference type="CDD" id="cd00130">
    <property type="entry name" value="PAS"/>
    <property type="match status" value="1"/>
</dbReference>
<keyword evidence="14 22" id="KW-1133">Transmembrane helix</keyword>
<evidence type="ECO:0000313" key="26">
    <source>
        <dbReference type="EMBL" id="TYT75617.1"/>
    </source>
</evidence>
<feature type="transmembrane region" description="Helical" evidence="22">
    <location>
        <begin position="49"/>
        <end position="69"/>
    </location>
</feature>
<dbReference type="PROSITE" id="PS50113">
    <property type="entry name" value="PAC"/>
    <property type="match status" value="1"/>
</dbReference>
<comment type="function">
    <text evidence="19">Member of the two-component regulatory system NreB/NreC involved in the control of dissimilatory nitrate/nitrite reduction in response to oxygen. NreB functions as a direct oxygen sensor histidine kinase which is autophosphorylated, in the absence of oxygen, probably at the conserved histidine residue, and transfers its phosphate group probably to a conserved aspartate residue of NreC. NreB/NreC activates the expression of the nitrate (narGHJI) and nitrite (nir) reductase operons, as well as the putative nitrate transporter gene narT.</text>
</comment>
<evidence type="ECO:0000313" key="27">
    <source>
        <dbReference type="Proteomes" id="UP000321899"/>
    </source>
</evidence>
<keyword evidence="16" id="KW-0902">Two-component regulatory system</keyword>
<reference evidence="26 27" key="1">
    <citation type="submission" date="2019-06" db="EMBL/GenBank/DDBJ databases">
        <title>Desulfobotulus mexicanus sp. nov., a novel sulfate-reducing bacterium isolated from the sediment of an alkaline crater lake in Mexico.</title>
        <authorList>
            <person name="Hirschler-Rea A."/>
        </authorList>
    </citation>
    <scope>NUCLEOTIDE SEQUENCE [LARGE SCALE GENOMIC DNA]</scope>
    <source>
        <strain evidence="26 27">PAR22N</strain>
    </source>
</reference>
<dbReference type="CDD" id="cd16917">
    <property type="entry name" value="HATPase_UhpB-NarQ-NarX-like"/>
    <property type="match status" value="1"/>
</dbReference>
<dbReference type="InterPro" id="IPR011712">
    <property type="entry name" value="Sig_transdc_His_kin_sub3_dim/P"/>
</dbReference>
<feature type="domain" description="Histidine kinase" evidence="23">
    <location>
        <begin position="380"/>
        <end position="576"/>
    </location>
</feature>
<dbReference type="NCBIfam" id="TIGR00229">
    <property type="entry name" value="sensory_box"/>
    <property type="match status" value="1"/>
</dbReference>
<dbReference type="Proteomes" id="UP000321899">
    <property type="component" value="Unassembled WGS sequence"/>
</dbReference>
<evidence type="ECO:0000256" key="3">
    <source>
        <dbReference type="ARBA" id="ARBA00004496"/>
    </source>
</evidence>
<keyword evidence="11 22" id="KW-0812">Transmembrane</keyword>
<dbReference type="SUPFAM" id="SSF55874">
    <property type="entry name" value="ATPase domain of HSP90 chaperone/DNA topoisomerase II/histidine kinase"/>
    <property type="match status" value="1"/>
</dbReference>